<evidence type="ECO:0000313" key="6">
    <source>
        <dbReference type="Proteomes" id="UP000002297"/>
    </source>
</evidence>
<keyword evidence="3" id="KW-0812">Transmembrane</keyword>
<evidence type="ECO:0000259" key="4">
    <source>
        <dbReference type="PROSITE" id="PS51677"/>
    </source>
</evidence>
<dbReference type="RefSeq" id="WP_013186536.1">
    <property type="nucleotide sequence ID" value="NC_014230.1"/>
</dbReference>
<keyword evidence="3" id="KW-0472">Membrane</keyword>
<dbReference type="GeneID" id="89452562"/>
<reference evidence="5 6" key="1">
    <citation type="journal article" date="2010" name="J. Bacteriol.">
        <title>The complete genome sequence of Croceibacter atlanticus HTCC2559T.</title>
        <authorList>
            <person name="Oh H.M."/>
            <person name="Kang I."/>
            <person name="Ferriera S."/>
            <person name="Giovannoni S.J."/>
            <person name="Cho J.C."/>
        </authorList>
    </citation>
    <scope>NUCLEOTIDE SEQUENCE [LARGE SCALE GENOMIC DNA]</scope>
    <source>
        <strain evidence="6">ATCC BAA-628 / HTCC2559 / KCTC 12090</strain>
    </source>
</reference>
<dbReference type="CDD" id="cd10917">
    <property type="entry name" value="CE4_NodB_like_6s_7s"/>
    <property type="match status" value="1"/>
</dbReference>
<dbReference type="InterPro" id="IPR002509">
    <property type="entry name" value="NODB_dom"/>
</dbReference>
<dbReference type="KEGG" id="cat:CA2559_03855"/>
<dbReference type="Gene3D" id="3.20.20.370">
    <property type="entry name" value="Glycoside hydrolase/deacetylase"/>
    <property type="match status" value="1"/>
</dbReference>
<dbReference type="PROSITE" id="PS51677">
    <property type="entry name" value="NODB"/>
    <property type="match status" value="1"/>
</dbReference>
<name>A3U6J3_CROAH</name>
<dbReference type="InterPro" id="IPR050248">
    <property type="entry name" value="Polysacc_deacetylase_ArnD"/>
</dbReference>
<dbReference type="AlphaFoldDB" id="A3U6J3"/>
<dbReference type="eggNOG" id="COG0726">
    <property type="taxonomic scope" value="Bacteria"/>
</dbReference>
<dbReference type="STRING" id="216432.CA2559_03855"/>
<dbReference type="GO" id="GO:0005975">
    <property type="term" value="P:carbohydrate metabolic process"/>
    <property type="evidence" value="ECO:0007669"/>
    <property type="project" value="InterPro"/>
</dbReference>
<feature type="transmembrane region" description="Helical" evidence="3">
    <location>
        <begin position="7"/>
        <end position="24"/>
    </location>
</feature>
<evidence type="ECO:0000313" key="5">
    <source>
        <dbReference type="EMBL" id="EAP87860.1"/>
    </source>
</evidence>
<keyword evidence="1" id="KW-0479">Metal-binding</keyword>
<evidence type="ECO:0000256" key="1">
    <source>
        <dbReference type="ARBA" id="ARBA00022723"/>
    </source>
</evidence>
<feature type="transmembrane region" description="Helical" evidence="3">
    <location>
        <begin position="30"/>
        <end position="50"/>
    </location>
</feature>
<dbReference type="PANTHER" id="PTHR10587:SF133">
    <property type="entry name" value="CHITIN DEACETYLASE 1-RELATED"/>
    <property type="match status" value="1"/>
</dbReference>
<dbReference type="HOGENOM" id="CLU_021264_0_3_10"/>
<gene>
    <name evidence="5" type="ordered locus">CA2559_03855</name>
</gene>
<dbReference type="SUPFAM" id="SSF88713">
    <property type="entry name" value="Glycoside hydrolase/deacetylase"/>
    <property type="match status" value="1"/>
</dbReference>
<keyword evidence="2" id="KW-0378">Hydrolase</keyword>
<dbReference type="OrthoDB" id="9812065at2"/>
<keyword evidence="3" id="KW-1133">Transmembrane helix</keyword>
<dbReference type="EMBL" id="CP002046">
    <property type="protein sequence ID" value="EAP87860.1"/>
    <property type="molecule type" value="Genomic_DNA"/>
</dbReference>
<dbReference type="PANTHER" id="PTHR10587">
    <property type="entry name" value="GLYCOSYL TRANSFERASE-RELATED"/>
    <property type="match status" value="1"/>
</dbReference>
<dbReference type="Pfam" id="PF01522">
    <property type="entry name" value="Polysacc_deac_1"/>
    <property type="match status" value="1"/>
</dbReference>
<dbReference type="GO" id="GO:0016810">
    <property type="term" value="F:hydrolase activity, acting on carbon-nitrogen (but not peptide) bonds"/>
    <property type="evidence" value="ECO:0007669"/>
    <property type="project" value="InterPro"/>
</dbReference>
<dbReference type="Proteomes" id="UP000002297">
    <property type="component" value="Chromosome"/>
</dbReference>
<organism evidence="5 6">
    <name type="scientific">Croceibacter atlanticus (strain ATCC BAA-628 / JCM 21780 / CIP 108009 / IAM 15332 / KCTC 12090 / HTCC2559)</name>
    <dbReference type="NCBI Taxonomy" id="216432"/>
    <lineage>
        <taxon>Bacteria</taxon>
        <taxon>Pseudomonadati</taxon>
        <taxon>Bacteroidota</taxon>
        <taxon>Flavobacteriia</taxon>
        <taxon>Flavobacteriales</taxon>
        <taxon>Flavobacteriaceae</taxon>
        <taxon>Croceibacter</taxon>
    </lineage>
</organism>
<evidence type="ECO:0000256" key="2">
    <source>
        <dbReference type="ARBA" id="ARBA00022801"/>
    </source>
</evidence>
<protein>
    <submittedName>
        <fullName evidence="5">Polysaccharide deacetylase, putative</fullName>
    </submittedName>
</protein>
<keyword evidence="6" id="KW-1185">Reference proteome</keyword>
<feature type="domain" description="NodB homology" evidence="4">
    <location>
        <begin position="68"/>
        <end position="246"/>
    </location>
</feature>
<dbReference type="InterPro" id="IPR011330">
    <property type="entry name" value="Glyco_hydro/deAcase_b/a-brl"/>
</dbReference>
<dbReference type="GO" id="GO:0016020">
    <property type="term" value="C:membrane"/>
    <property type="evidence" value="ECO:0007669"/>
    <property type="project" value="TreeGrafter"/>
</dbReference>
<sequence length="258" mass="29301">MRIGQLVNIGFGCIVITTAIIHIFNQINWWVYVVLFSIWLVCVLLGSWFIRLNYFFKSLHSKPNHTEQQVAITFDDGPHSKFTQDVLKLLKTHSAKATFFLIGKHIEENPNVVASILKEGHTIGNHTYSHSTTFGFFSKTRVRKELEKTNALLREQTGKNIQLFRPAFGVTNPNIAHAVKALNLIAIGWNQRSLDTTSLSEDAIFKRITKNLKPGDVILLHDTSEKSVAVLERLLLFLKTKDLKSVTVNQLFQIKAYA</sequence>
<proteinExistence type="predicted"/>
<evidence type="ECO:0000256" key="3">
    <source>
        <dbReference type="SAM" id="Phobius"/>
    </source>
</evidence>
<accession>A3U6J3</accession>
<dbReference type="GO" id="GO:0046872">
    <property type="term" value="F:metal ion binding"/>
    <property type="evidence" value="ECO:0007669"/>
    <property type="project" value="UniProtKB-KW"/>
</dbReference>